<dbReference type="PANTHER" id="PTHR30055">
    <property type="entry name" value="HTH-TYPE TRANSCRIPTIONAL REGULATOR RUTR"/>
    <property type="match status" value="1"/>
</dbReference>
<dbReference type="InterPro" id="IPR009057">
    <property type="entry name" value="Homeodomain-like_sf"/>
</dbReference>
<keyword evidence="4" id="KW-0804">Transcription</keyword>
<protein>
    <submittedName>
        <fullName evidence="7">TetR family transcriptional regulator</fullName>
    </submittedName>
</protein>
<keyword evidence="8" id="KW-1185">Reference proteome</keyword>
<dbReference type="InterPro" id="IPR001647">
    <property type="entry name" value="HTH_TetR"/>
</dbReference>
<dbReference type="InterPro" id="IPR036271">
    <property type="entry name" value="Tet_transcr_reg_TetR-rel_C_sf"/>
</dbReference>
<keyword evidence="3 5" id="KW-0238">DNA-binding</keyword>
<keyword evidence="2" id="KW-0805">Transcription regulation</keyword>
<dbReference type="InterPro" id="IPR050109">
    <property type="entry name" value="HTH-type_TetR-like_transc_reg"/>
</dbReference>
<dbReference type="Pfam" id="PF17932">
    <property type="entry name" value="TetR_C_24"/>
    <property type="match status" value="1"/>
</dbReference>
<dbReference type="SUPFAM" id="SSF48498">
    <property type="entry name" value="Tetracyclin repressor-like, C-terminal domain"/>
    <property type="match status" value="1"/>
</dbReference>
<dbReference type="PRINTS" id="PR00455">
    <property type="entry name" value="HTHTETR"/>
</dbReference>
<gene>
    <name evidence="7" type="ORF">CGZ93_17390</name>
</gene>
<dbReference type="OrthoDB" id="3731192at2"/>
<comment type="caution">
    <text evidence="7">The sequence shown here is derived from an EMBL/GenBank/DDBJ whole genome shotgun (WGS) entry which is preliminary data.</text>
</comment>
<evidence type="ECO:0000256" key="3">
    <source>
        <dbReference type="ARBA" id="ARBA00023125"/>
    </source>
</evidence>
<evidence type="ECO:0000259" key="6">
    <source>
        <dbReference type="PROSITE" id="PS50977"/>
    </source>
</evidence>
<dbReference type="RefSeq" id="WP_094365427.1">
    <property type="nucleotide sequence ID" value="NZ_NMVQ01000047.1"/>
</dbReference>
<evidence type="ECO:0000256" key="2">
    <source>
        <dbReference type="ARBA" id="ARBA00023015"/>
    </source>
</evidence>
<evidence type="ECO:0000313" key="7">
    <source>
        <dbReference type="EMBL" id="OYO16540.1"/>
    </source>
</evidence>
<dbReference type="GO" id="GO:0003700">
    <property type="term" value="F:DNA-binding transcription factor activity"/>
    <property type="evidence" value="ECO:0007669"/>
    <property type="project" value="TreeGrafter"/>
</dbReference>
<evidence type="ECO:0000256" key="4">
    <source>
        <dbReference type="ARBA" id="ARBA00023163"/>
    </source>
</evidence>
<proteinExistence type="predicted"/>
<dbReference type="Proteomes" id="UP000216311">
    <property type="component" value="Unassembled WGS sequence"/>
</dbReference>
<dbReference type="PROSITE" id="PS50977">
    <property type="entry name" value="HTH_TETR_2"/>
    <property type="match status" value="1"/>
</dbReference>
<name>A0A255GL49_9ACTN</name>
<dbReference type="AlphaFoldDB" id="A0A255GL49"/>
<accession>A0A255GL49</accession>
<dbReference type="SUPFAM" id="SSF46689">
    <property type="entry name" value="Homeodomain-like"/>
    <property type="match status" value="1"/>
</dbReference>
<organism evidence="7 8">
    <name type="scientific">Enemella dayhoffiae</name>
    <dbReference type="NCBI Taxonomy" id="2016507"/>
    <lineage>
        <taxon>Bacteria</taxon>
        <taxon>Bacillati</taxon>
        <taxon>Actinomycetota</taxon>
        <taxon>Actinomycetes</taxon>
        <taxon>Propionibacteriales</taxon>
        <taxon>Propionibacteriaceae</taxon>
        <taxon>Enemella</taxon>
    </lineage>
</organism>
<dbReference type="InterPro" id="IPR041490">
    <property type="entry name" value="KstR2_TetR_C"/>
</dbReference>
<feature type="domain" description="HTH tetR-type" evidence="6">
    <location>
        <begin position="3"/>
        <end position="63"/>
    </location>
</feature>
<dbReference type="EMBL" id="NMVQ01000047">
    <property type="protein sequence ID" value="OYO16540.1"/>
    <property type="molecule type" value="Genomic_DNA"/>
</dbReference>
<feature type="DNA-binding region" description="H-T-H motif" evidence="5">
    <location>
        <begin position="26"/>
        <end position="45"/>
    </location>
</feature>
<evidence type="ECO:0000256" key="5">
    <source>
        <dbReference type="PROSITE-ProRule" id="PRU00335"/>
    </source>
</evidence>
<evidence type="ECO:0000313" key="8">
    <source>
        <dbReference type="Proteomes" id="UP000216311"/>
    </source>
</evidence>
<reference evidence="7 8" key="1">
    <citation type="submission" date="2017-07" db="EMBL/GenBank/DDBJ databases">
        <title>Draft whole genome sequences of clinical Proprionibacteriaceae strains.</title>
        <authorList>
            <person name="Bernier A.-M."/>
            <person name="Bernard K."/>
            <person name="Domingo M.-C."/>
        </authorList>
    </citation>
    <scope>NUCLEOTIDE SEQUENCE [LARGE SCALE GENOMIC DNA]</scope>
    <source>
        <strain evidence="7 8">NML 130396</strain>
    </source>
</reference>
<sequence length="193" mass="21352">MKKDRRGEILDIAAELFAVRGVAGTTVREIADRVGILSGSLYHHFDSKDAIVQEIVLDYLADIEQRYHAAAAAADDSATELALLIQASLEASVARPHATELYQNNHAYFASLPKASEIQAAAARVQKVWLDTINAGVAAGVFRDDIPPAVFYRMIRDAVWLSVRWYNPKGRFSTRQMADACTKLFLEGFLNRA</sequence>
<dbReference type="PANTHER" id="PTHR30055:SF175">
    <property type="entry name" value="HTH-TYPE TRANSCRIPTIONAL REPRESSOR KSTR2"/>
    <property type="match status" value="1"/>
</dbReference>
<evidence type="ECO:0000256" key="1">
    <source>
        <dbReference type="ARBA" id="ARBA00022491"/>
    </source>
</evidence>
<keyword evidence="1" id="KW-0678">Repressor</keyword>
<dbReference type="Gene3D" id="1.10.357.10">
    <property type="entry name" value="Tetracycline Repressor, domain 2"/>
    <property type="match status" value="1"/>
</dbReference>
<dbReference type="Pfam" id="PF00440">
    <property type="entry name" value="TetR_N"/>
    <property type="match status" value="1"/>
</dbReference>
<dbReference type="Gene3D" id="1.10.10.60">
    <property type="entry name" value="Homeodomain-like"/>
    <property type="match status" value="1"/>
</dbReference>
<dbReference type="GO" id="GO:0000976">
    <property type="term" value="F:transcription cis-regulatory region binding"/>
    <property type="evidence" value="ECO:0007669"/>
    <property type="project" value="TreeGrafter"/>
</dbReference>